<dbReference type="GO" id="GO:0005524">
    <property type="term" value="F:ATP binding"/>
    <property type="evidence" value="ECO:0007669"/>
    <property type="project" value="UniProtKB-UniRule"/>
</dbReference>
<dbReference type="PANTHER" id="PTHR45646">
    <property type="entry name" value="SERINE/THREONINE-PROTEIN KINASE DOA-RELATED"/>
    <property type="match status" value="1"/>
</dbReference>
<accession>A0A8H8U3R2</accession>
<dbReference type="OrthoDB" id="5979581at2759"/>
<evidence type="ECO:0000259" key="7">
    <source>
        <dbReference type="PROSITE" id="PS50011"/>
    </source>
</evidence>
<organism evidence="8 9">
    <name type="scientific">Lachnellula hyalina</name>
    <dbReference type="NCBI Taxonomy" id="1316788"/>
    <lineage>
        <taxon>Eukaryota</taxon>
        <taxon>Fungi</taxon>
        <taxon>Dikarya</taxon>
        <taxon>Ascomycota</taxon>
        <taxon>Pezizomycotina</taxon>
        <taxon>Leotiomycetes</taxon>
        <taxon>Helotiales</taxon>
        <taxon>Lachnaceae</taxon>
        <taxon>Lachnellula</taxon>
    </lineage>
</organism>
<protein>
    <submittedName>
        <fullName evidence="8">Serine/threonine-protein kinase</fullName>
    </submittedName>
</protein>
<keyword evidence="5 6" id="KW-0067">ATP-binding</keyword>
<feature type="domain" description="Protein kinase" evidence="7">
    <location>
        <begin position="56"/>
        <end position="407"/>
    </location>
</feature>
<dbReference type="InterPro" id="IPR017441">
    <property type="entry name" value="Protein_kinase_ATP_BS"/>
</dbReference>
<evidence type="ECO:0000256" key="3">
    <source>
        <dbReference type="ARBA" id="ARBA00022741"/>
    </source>
</evidence>
<dbReference type="GO" id="GO:0004674">
    <property type="term" value="F:protein serine/threonine kinase activity"/>
    <property type="evidence" value="ECO:0007669"/>
    <property type="project" value="UniProtKB-KW"/>
</dbReference>
<keyword evidence="1" id="KW-0723">Serine/threonine-protein kinase</keyword>
<name>A0A8H8U3R2_9HELO</name>
<dbReference type="RefSeq" id="XP_031008214.1">
    <property type="nucleotide sequence ID" value="XM_031146845.1"/>
</dbReference>
<evidence type="ECO:0000256" key="6">
    <source>
        <dbReference type="PROSITE-ProRule" id="PRU10141"/>
    </source>
</evidence>
<keyword evidence="9" id="KW-1185">Reference proteome</keyword>
<gene>
    <name evidence="8" type="primary">spk-1</name>
    <name evidence="8" type="ORF">LHYA1_G001866</name>
</gene>
<evidence type="ECO:0000256" key="1">
    <source>
        <dbReference type="ARBA" id="ARBA00022527"/>
    </source>
</evidence>
<dbReference type="PROSITE" id="PS00107">
    <property type="entry name" value="PROTEIN_KINASE_ATP"/>
    <property type="match status" value="1"/>
</dbReference>
<evidence type="ECO:0000256" key="5">
    <source>
        <dbReference type="ARBA" id="ARBA00022840"/>
    </source>
</evidence>
<sequence length="416" mass="47663">MATLMMPLEDNNTPDYGDFVGSDDECEVEDLAEPLNRYFEGLYYPICIGDVLNERYRIEHKLGHGGYSTVWMAYDFQMKNNVALKIHVPGSEGENELKLQNEIILRVQNTSNLLTYENFFYLRDHDKQMHLVLVFPVWGPSLGSCFLMQMSIVARISAAKQLLKALESLHDAGIVHRGKSIPPRYKFSYMLIYSIDLNNRNIMWGIRSFEKSNTDTIYEYLGRPQKIKLYLPSGIQAEIVKPVTVSEDLLRDTICLGDFGHAINVGTSVTPKFHAPFEYCAPELLHDKDLGLASDVWSYMCLFLELFLGVRLFYRNASSSVISDMVELLGPLPKHWKGDYKGFGVSDDSWYDQSRKASDRLDVLIRRVRPDVGDTEKGHILSIMSKGFCYLPESRISVKQLQQDPSFRAVMEIYKQ</sequence>
<proteinExistence type="predicted"/>
<dbReference type="PROSITE" id="PS50011">
    <property type="entry name" value="PROTEIN_KINASE_DOM"/>
    <property type="match status" value="1"/>
</dbReference>
<evidence type="ECO:0000256" key="2">
    <source>
        <dbReference type="ARBA" id="ARBA00022679"/>
    </source>
</evidence>
<dbReference type="GeneID" id="41982064"/>
<evidence type="ECO:0000313" key="9">
    <source>
        <dbReference type="Proteomes" id="UP000431533"/>
    </source>
</evidence>
<dbReference type="SUPFAM" id="SSF56112">
    <property type="entry name" value="Protein kinase-like (PK-like)"/>
    <property type="match status" value="1"/>
</dbReference>
<evidence type="ECO:0000313" key="8">
    <source>
        <dbReference type="EMBL" id="TVY29427.1"/>
    </source>
</evidence>
<evidence type="ECO:0000256" key="4">
    <source>
        <dbReference type="ARBA" id="ARBA00022777"/>
    </source>
</evidence>
<dbReference type="InterPro" id="IPR051175">
    <property type="entry name" value="CLK_kinases"/>
</dbReference>
<reference evidence="8 9" key="1">
    <citation type="submission" date="2018-05" db="EMBL/GenBank/DDBJ databases">
        <title>Genome sequencing and assembly of the regulated plant pathogen Lachnellula willkommii and related sister species for the development of diagnostic species identification markers.</title>
        <authorList>
            <person name="Giroux E."/>
            <person name="Bilodeau G."/>
        </authorList>
    </citation>
    <scope>NUCLEOTIDE SEQUENCE [LARGE SCALE GENOMIC DNA]</scope>
    <source>
        <strain evidence="8 9">CBS 185.66</strain>
    </source>
</reference>
<dbReference type="Proteomes" id="UP000431533">
    <property type="component" value="Unassembled WGS sequence"/>
</dbReference>
<dbReference type="SMART" id="SM00220">
    <property type="entry name" value="S_TKc"/>
    <property type="match status" value="1"/>
</dbReference>
<keyword evidence="4 8" id="KW-0418">Kinase</keyword>
<dbReference type="InterPro" id="IPR011009">
    <property type="entry name" value="Kinase-like_dom_sf"/>
</dbReference>
<dbReference type="EMBL" id="QGMH01000018">
    <property type="protein sequence ID" value="TVY29427.1"/>
    <property type="molecule type" value="Genomic_DNA"/>
</dbReference>
<keyword evidence="3 6" id="KW-0547">Nucleotide-binding</keyword>
<dbReference type="AlphaFoldDB" id="A0A8H8U3R2"/>
<keyword evidence="2" id="KW-0808">Transferase</keyword>
<dbReference type="Pfam" id="PF00069">
    <property type="entry name" value="Pkinase"/>
    <property type="match status" value="2"/>
</dbReference>
<feature type="binding site" evidence="6">
    <location>
        <position position="85"/>
    </location>
    <ligand>
        <name>ATP</name>
        <dbReference type="ChEBI" id="CHEBI:30616"/>
    </ligand>
</feature>
<dbReference type="Gene3D" id="3.30.200.20">
    <property type="entry name" value="Phosphorylase Kinase, domain 1"/>
    <property type="match status" value="1"/>
</dbReference>
<comment type="caution">
    <text evidence="8">The sequence shown here is derived from an EMBL/GenBank/DDBJ whole genome shotgun (WGS) entry which is preliminary data.</text>
</comment>
<dbReference type="Gene3D" id="1.10.510.10">
    <property type="entry name" value="Transferase(Phosphotransferase) domain 1"/>
    <property type="match status" value="1"/>
</dbReference>
<dbReference type="InterPro" id="IPR000719">
    <property type="entry name" value="Prot_kinase_dom"/>
</dbReference>